<evidence type="ECO:0000259" key="17">
    <source>
        <dbReference type="SMART" id="SM00859"/>
    </source>
</evidence>
<evidence type="ECO:0000256" key="9">
    <source>
        <dbReference type="ARBA" id="ARBA00022857"/>
    </source>
</evidence>
<comment type="function">
    <text evidence="15">Catalyzes the NADPH-dependent formation of L-aspartate-semialdehyde (L-ASA) by the reductive dephosphorylation of L-aspartyl-4-phosphate.</text>
</comment>
<comment type="caution">
    <text evidence="18">The sequence shown here is derived from an EMBL/GenBank/DDBJ whole genome shotgun (WGS) entry which is preliminary data.</text>
</comment>
<protein>
    <recommendedName>
        <fullName evidence="6 15">Aspartate-semialdehyde dehydrogenase</fullName>
        <shortName evidence="15">ASA dehydrogenase</shortName>
        <shortName evidence="15">ASADH</shortName>
        <ecNumber evidence="6 15">1.2.1.11</ecNumber>
    </recommendedName>
    <alternativeName>
        <fullName evidence="15">Aspartate-beta-semialdehyde dehydrogenase</fullName>
    </alternativeName>
</protein>
<comment type="catalytic activity">
    <reaction evidence="14 15">
        <text>L-aspartate 4-semialdehyde + phosphate + NADP(+) = 4-phospho-L-aspartate + NADPH + H(+)</text>
        <dbReference type="Rhea" id="RHEA:24284"/>
        <dbReference type="ChEBI" id="CHEBI:15378"/>
        <dbReference type="ChEBI" id="CHEBI:43474"/>
        <dbReference type="ChEBI" id="CHEBI:57535"/>
        <dbReference type="ChEBI" id="CHEBI:57783"/>
        <dbReference type="ChEBI" id="CHEBI:58349"/>
        <dbReference type="ChEBI" id="CHEBI:537519"/>
        <dbReference type="EC" id="1.2.1.11"/>
    </reaction>
</comment>
<evidence type="ECO:0000256" key="12">
    <source>
        <dbReference type="ARBA" id="ARBA00023154"/>
    </source>
</evidence>
<name>A0A1F7RWP9_9BACT</name>
<dbReference type="Pfam" id="PF02774">
    <property type="entry name" value="Semialdhyde_dhC"/>
    <property type="match status" value="1"/>
</dbReference>
<sequence>MKNQTKYKVAIAGATGLVGTEIIGILGSRRFPVDKLKLLASEDSAGEIHEFRGEALHVSLLEEDAFIGVDIAFFATNSELSRKYVPCARSEGAVVIDNSAAYRMDMDVPLVVPEVNGFKLVDHDGMIANPNCSTVQLVMVLKPLLKHVRIKRVVVSTYQAVSGWGKRAMDELIEQVRDLLTFKEIKVNVFSKQIAFNCIPQIDVFTSNGNTGEEEKIINETRKILDMKDFRITATAVRVPVFNGHSQAVTIEFDSELSVEKARDILTQSTGIVLLDDPANSEFPVAVQVTGHDEVYAGRIRKDHSVEYGLNLWTVSDNLRKGAALNAVQIAEELIKLPNLGRRKK</sequence>
<dbReference type="NCBIfam" id="TIGR01296">
    <property type="entry name" value="asd_B"/>
    <property type="match status" value="1"/>
</dbReference>
<dbReference type="InterPro" id="IPR000534">
    <property type="entry name" value="Semialdehyde_DH_NAD-bd"/>
</dbReference>
<keyword evidence="13 15" id="KW-0486">Methionine biosynthesis</keyword>
<dbReference type="SUPFAM" id="SSF55347">
    <property type="entry name" value="Glyceraldehyde-3-phosphate dehydrogenase-like, C-terminal domain"/>
    <property type="match status" value="1"/>
</dbReference>
<dbReference type="InterPro" id="IPR036291">
    <property type="entry name" value="NAD(P)-bd_dom_sf"/>
</dbReference>
<dbReference type="InterPro" id="IPR005986">
    <property type="entry name" value="Asp_semialdehyde_DH_beta"/>
</dbReference>
<dbReference type="GO" id="GO:0071266">
    <property type="term" value="P:'de novo' L-methionine biosynthetic process"/>
    <property type="evidence" value="ECO:0007669"/>
    <property type="project" value="UniProtKB-UniRule"/>
</dbReference>
<dbReference type="UniPathway" id="UPA00051">
    <property type="reaction ID" value="UER00464"/>
</dbReference>
<feature type="active site" description="Proton acceptor" evidence="15 16">
    <location>
        <position position="245"/>
    </location>
</feature>
<dbReference type="GO" id="GO:0009089">
    <property type="term" value="P:lysine biosynthetic process via diaminopimelate"/>
    <property type="evidence" value="ECO:0007669"/>
    <property type="project" value="UniProtKB-UniRule"/>
</dbReference>
<gene>
    <name evidence="15" type="primary">asd</name>
    <name evidence="18" type="ORF">A2161_03330</name>
</gene>
<dbReference type="GO" id="GO:0019877">
    <property type="term" value="P:diaminopimelate biosynthetic process"/>
    <property type="evidence" value="ECO:0007669"/>
    <property type="project" value="UniProtKB-UniRule"/>
</dbReference>
<reference evidence="18 19" key="1">
    <citation type="journal article" date="2016" name="Nat. Commun.">
        <title>Thousands of microbial genomes shed light on interconnected biogeochemical processes in an aquifer system.</title>
        <authorList>
            <person name="Anantharaman K."/>
            <person name="Brown C.T."/>
            <person name="Hug L.A."/>
            <person name="Sharon I."/>
            <person name="Castelle C.J."/>
            <person name="Probst A.J."/>
            <person name="Thomas B.C."/>
            <person name="Singh A."/>
            <person name="Wilkins M.J."/>
            <person name="Karaoz U."/>
            <person name="Brodie E.L."/>
            <person name="Williams K.H."/>
            <person name="Hubbard S.S."/>
            <person name="Banfield J.F."/>
        </authorList>
    </citation>
    <scope>NUCLEOTIDE SEQUENCE [LARGE SCALE GENOMIC DNA]</scope>
</reference>
<dbReference type="SUPFAM" id="SSF51735">
    <property type="entry name" value="NAD(P)-binding Rossmann-fold domains"/>
    <property type="match status" value="1"/>
</dbReference>
<feature type="binding site" evidence="15">
    <location>
        <position position="159"/>
    </location>
    <ligand>
        <name>substrate</name>
    </ligand>
</feature>
<evidence type="ECO:0000256" key="8">
    <source>
        <dbReference type="ARBA" id="ARBA00022697"/>
    </source>
</evidence>
<dbReference type="GO" id="GO:0046983">
    <property type="term" value="F:protein dimerization activity"/>
    <property type="evidence" value="ECO:0007669"/>
    <property type="project" value="InterPro"/>
</dbReference>
<dbReference type="UniPathway" id="UPA00050">
    <property type="reaction ID" value="UER00463"/>
</dbReference>
<feature type="binding site" evidence="15">
    <location>
        <begin position="162"/>
        <end position="163"/>
    </location>
    <ligand>
        <name>NADP(+)</name>
        <dbReference type="ChEBI" id="CHEBI:58349"/>
    </ligand>
</feature>
<dbReference type="GO" id="GO:0009097">
    <property type="term" value="P:isoleucine biosynthetic process"/>
    <property type="evidence" value="ECO:0007669"/>
    <property type="project" value="UniProtKB-UniRule"/>
</dbReference>
<dbReference type="UniPathway" id="UPA00034">
    <property type="reaction ID" value="UER00016"/>
</dbReference>
<dbReference type="PANTHER" id="PTHR46278:SF2">
    <property type="entry name" value="ASPARTATE-SEMIALDEHYDE DEHYDROGENASE"/>
    <property type="match status" value="1"/>
</dbReference>
<comment type="pathway">
    <text evidence="2 15">Amino-acid biosynthesis; L-lysine biosynthesis via DAP pathway; (S)-tetrahydrodipicolinate from L-aspartate: step 2/4.</text>
</comment>
<evidence type="ECO:0000256" key="14">
    <source>
        <dbReference type="ARBA" id="ARBA00047891"/>
    </source>
</evidence>
<comment type="similarity">
    <text evidence="4 15">Belongs to the aspartate-semialdehyde dehydrogenase family.</text>
</comment>
<evidence type="ECO:0000313" key="18">
    <source>
        <dbReference type="EMBL" id="OGL45434.1"/>
    </source>
</evidence>
<evidence type="ECO:0000256" key="11">
    <source>
        <dbReference type="ARBA" id="ARBA00023002"/>
    </source>
</evidence>
<keyword evidence="8 15" id="KW-0791">Threonine biosynthesis</keyword>
<dbReference type="AlphaFoldDB" id="A0A1F7RWP9"/>
<evidence type="ECO:0000256" key="2">
    <source>
        <dbReference type="ARBA" id="ARBA00005076"/>
    </source>
</evidence>
<dbReference type="Gene3D" id="3.30.360.10">
    <property type="entry name" value="Dihydrodipicolinate Reductase, domain 2"/>
    <property type="match status" value="1"/>
</dbReference>
<feature type="binding site" evidence="15">
    <location>
        <position position="318"/>
    </location>
    <ligand>
        <name>NADP(+)</name>
        <dbReference type="ChEBI" id="CHEBI:58349"/>
    </ligand>
</feature>
<organism evidence="18 19">
    <name type="scientific">Candidatus Schekmanbacteria bacterium RBG_13_48_7</name>
    <dbReference type="NCBI Taxonomy" id="1817878"/>
    <lineage>
        <taxon>Bacteria</taxon>
        <taxon>Candidatus Schekmaniibacteriota</taxon>
    </lineage>
</organism>
<dbReference type="EC" id="1.2.1.11" evidence="6 15"/>
<evidence type="ECO:0000256" key="5">
    <source>
        <dbReference type="ARBA" id="ARBA00011738"/>
    </source>
</evidence>
<dbReference type="Proteomes" id="UP000179266">
    <property type="component" value="Unassembled WGS sequence"/>
</dbReference>
<keyword evidence="7 15" id="KW-0028">Amino-acid biosynthesis</keyword>
<evidence type="ECO:0000256" key="1">
    <source>
        <dbReference type="ARBA" id="ARBA00005021"/>
    </source>
</evidence>
<dbReference type="SMART" id="SM00859">
    <property type="entry name" value="Semialdhyde_dh"/>
    <property type="match status" value="1"/>
</dbReference>
<keyword evidence="11 15" id="KW-0560">Oxidoreductase</keyword>
<dbReference type="PANTHER" id="PTHR46278">
    <property type="entry name" value="DEHYDROGENASE, PUTATIVE-RELATED"/>
    <property type="match status" value="1"/>
</dbReference>
<evidence type="ECO:0000256" key="15">
    <source>
        <dbReference type="HAMAP-Rule" id="MF_02121"/>
    </source>
</evidence>
<keyword evidence="12 15" id="KW-0457">Lysine biosynthesis</keyword>
<feature type="domain" description="Semialdehyde dehydrogenase NAD-binding" evidence="17">
    <location>
        <begin position="8"/>
        <end position="123"/>
    </location>
</feature>
<evidence type="ECO:0000256" key="7">
    <source>
        <dbReference type="ARBA" id="ARBA00022605"/>
    </source>
</evidence>
<dbReference type="EMBL" id="MGDD01000177">
    <property type="protein sequence ID" value="OGL45434.1"/>
    <property type="molecule type" value="Genomic_DNA"/>
</dbReference>
<comment type="caution">
    <text evidence="15">Lacks conserved residue(s) required for the propagation of feature annotation.</text>
</comment>
<evidence type="ECO:0000256" key="3">
    <source>
        <dbReference type="ARBA" id="ARBA00005097"/>
    </source>
</evidence>
<dbReference type="GO" id="GO:0004073">
    <property type="term" value="F:aspartate-semialdehyde dehydrogenase activity"/>
    <property type="evidence" value="ECO:0007669"/>
    <property type="project" value="UniProtKB-UniRule"/>
</dbReference>
<evidence type="ECO:0000313" key="19">
    <source>
        <dbReference type="Proteomes" id="UP000179266"/>
    </source>
</evidence>
<feature type="active site" description="Acyl-thioester intermediate" evidence="15 16">
    <location>
        <position position="132"/>
    </location>
</feature>
<dbReference type="CDD" id="cd18131">
    <property type="entry name" value="ASADH_C_bac_euk_like"/>
    <property type="match status" value="1"/>
</dbReference>
<comment type="pathway">
    <text evidence="1 15">Amino-acid biosynthesis; L-methionine biosynthesis via de novo pathway; L-homoserine from L-aspartate: step 2/3.</text>
</comment>
<dbReference type="PIRSF" id="PIRSF000148">
    <property type="entry name" value="ASA_dh"/>
    <property type="match status" value="1"/>
</dbReference>
<dbReference type="CDD" id="cd02316">
    <property type="entry name" value="VcASADH2_like_N"/>
    <property type="match status" value="1"/>
</dbReference>
<evidence type="ECO:0000256" key="10">
    <source>
        <dbReference type="ARBA" id="ARBA00022915"/>
    </source>
</evidence>
<dbReference type="GO" id="GO:0051287">
    <property type="term" value="F:NAD binding"/>
    <property type="evidence" value="ECO:0007669"/>
    <property type="project" value="InterPro"/>
</dbReference>
<keyword evidence="10 15" id="KW-0220">Diaminopimelate biosynthesis</keyword>
<dbReference type="Gene3D" id="3.40.50.720">
    <property type="entry name" value="NAD(P)-binding Rossmann-like Domain"/>
    <property type="match status" value="1"/>
</dbReference>
<proteinExistence type="inferred from homology"/>
<dbReference type="GO" id="GO:0050661">
    <property type="term" value="F:NADP binding"/>
    <property type="evidence" value="ECO:0007669"/>
    <property type="project" value="UniProtKB-UniRule"/>
</dbReference>
<feature type="binding site" evidence="15">
    <location>
        <position position="238"/>
    </location>
    <ligand>
        <name>substrate</name>
    </ligand>
</feature>
<keyword evidence="9 15" id="KW-0521">NADP</keyword>
<dbReference type="NCBIfam" id="NF011456">
    <property type="entry name" value="PRK14874.1"/>
    <property type="match status" value="1"/>
</dbReference>
<dbReference type="InterPro" id="IPR012280">
    <property type="entry name" value="Semialdhyde_DH_dimer_dom"/>
</dbReference>
<feature type="binding site" evidence="15">
    <location>
        <position position="103"/>
    </location>
    <ligand>
        <name>phosphate</name>
        <dbReference type="ChEBI" id="CHEBI:43474"/>
    </ligand>
</feature>
<evidence type="ECO:0000256" key="4">
    <source>
        <dbReference type="ARBA" id="ARBA00010584"/>
    </source>
</evidence>
<dbReference type="InterPro" id="IPR012080">
    <property type="entry name" value="Asp_semialdehyde_DH"/>
</dbReference>
<dbReference type="Pfam" id="PF01118">
    <property type="entry name" value="Semialdhyde_dh"/>
    <property type="match status" value="1"/>
</dbReference>
<comment type="pathway">
    <text evidence="3 15">Amino-acid biosynthesis; L-threonine biosynthesis; L-threonine from L-aspartate: step 2/5.</text>
</comment>
<accession>A0A1F7RWP9</accession>
<dbReference type="GO" id="GO:0009088">
    <property type="term" value="P:threonine biosynthetic process"/>
    <property type="evidence" value="ECO:0007669"/>
    <property type="project" value="UniProtKB-UniRule"/>
</dbReference>
<evidence type="ECO:0000256" key="16">
    <source>
        <dbReference type="PIRSR" id="PIRSR000148-1"/>
    </source>
</evidence>
<evidence type="ECO:0000256" key="6">
    <source>
        <dbReference type="ARBA" id="ARBA00013120"/>
    </source>
</evidence>
<evidence type="ECO:0000256" key="13">
    <source>
        <dbReference type="ARBA" id="ARBA00023167"/>
    </source>
</evidence>
<dbReference type="HAMAP" id="MF_02121">
    <property type="entry name" value="ASADH"/>
    <property type="match status" value="1"/>
</dbReference>
<comment type="subunit">
    <text evidence="5 15">Homodimer.</text>
</comment>
<feature type="binding site" evidence="15">
    <location>
        <begin position="15"/>
        <end position="18"/>
    </location>
    <ligand>
        <name>NADP(+)</name>
        <dbReference type="ChEBI" id="CHEBI:58349"/>
    </ligand>
</feature>